<keyword evidence="1" id="KW-1133">Transmembrane helix</keyword>
<dbReference type="RefSeq" id="WP_118048660.1">
    <property type="nucleotide sequence ID" value="NZ_CABJFK010000013.1"/>
</dbReference>
<dbReference type="Pfam" id="PF13791">
    <property type="entry name" value="Sigma_reg_C"/>
    <property type="match status" value="1"/>
</dbReference>
<accession>A0A414J1S9</accession>
<comment type="caution">
    <text evidence="3">The sequence shown here is derived from an EMBL/GenBank/DDBJ whole genome shotgun (WGS) entry which is preliminary data.</text>
</comment>
<dbReference type="InterPro" id="IPR025672">
    <property type="entry name" value="Sigma_reg_C_dom"/>
</dbReference>
<reference evidence="3 4" key="1">
    <citation type="submission" date="2018-08" db="EMBL/GenBank/DDBJ databases">
        <title>A genome reference for cultivated species of the human gut microbiota.</title>
        <authorList>
            <person name="Zou Y."/>
            <person name="Xue W."/>
            <person name="Luo G."/>
        </authorList>
    </citation>
    <scope>NUCLEOTIDE SEQUENCE [LARGE SCALE GENOMIC DNA]</scope>
    <source>
        <strain evidence="3 4">AM28-23</strain>
    </source>
</reference>
<dbReference type="Proteomes" id="UP000283745">
    <property type="component" value="Unassembled WGS sequence"/>
</dbReference>
<dbReference type="AlphaFoldDB" id="A0A414J1S9"/>
<evidence type="ECO:0000259" key="2">
    <source>
        <dbReference type="Pfam" id="PF13791"/>
    </source>
</evidence>
<evidence type="ECO:0000313" key="4">
    <source>
        <dbReference type="Proteomes" id="UP000283745"/>
    </source>
</evidence>
<evidence type="ECO:0000256" key="1">
    <source>
        <dbReference type="SAM" id="Phobius"/>
    </source>
</evidence>
<organism evidence="3 4">
    <name type="scientific">Blautia obeum</name>
    <dbReference type="NCBI Taxonomy" id="40520"/>
    <lineage>
        <taxon>Bacteria</taxon>
        <taxon>Bacillati</taxon>
        <taxon>Bacillota</taxon>
        <taxon>Clostridia</taxon>
        <taxon>Lachnospirales</taxon>
        <taxon>Lachnospiraceae</taxon>
        <taxon>Blautia</taxon>
    </lineage>
</organism>
<sequence length="443" mass="51282">MTYRELLHLYKQGKLDTEKKKQVEAEIEKQDAISEFLYEEGEIPDFSDLEKGEDCFNNLDDKNQKAEWQDSKIDGNIEKRQGNLQSKREDDFNEQFIKEIRHSIRKAFIKMGTIVGTVVLLLVFCAVFILPKAVSKFYYDPNEAAGAYEGMTTTRMSLDLSVYSELFLPGNYRDQVNAVSRGYGEYDIVIPQTYTWTGKFTSVSGRLVRGKLTLYDNNILSRPALMFYLPGDENAWEAWETDENGKETKVDTEARKQESIQYSKEEISGYNDNDWYTAYISINKLMDYKAFIDWFEKFSDKKGLEWGNLWCAVHTEEEEGYCSEPNIGFCPYASGSGMSWDKEKYPYLSLLDNTDAYNEAEVTDADAMQTHFTSMLSYIQDHDDILSMMGQSNDYPEDYQNMIDYVKKNGLKIHGFAISTKKKTLLELYKEDVVSYIQTTPQN</sequence>
<protein>
    <recommendedName>
        <fullName evidence="2">Sigma factor regulator C-terminal domain-containing protein</fullName>
    </recommendedName>
</protein>
<feature type="transmembrane region" description="Helical" evidence="1">
    <location>
        <begin position="107"/>
        <end position="130"/>
    </location>
</feature>
<evidence type="ECO:0000313" key="3">
    <source>
        <dbReference type="EMBL" id="RHE37713.1"/>
    </source>
</evidence>
<feature type="domain" description="Sigma factor regulator C-terminal" evidence="2">
    <location>
        <begin position="275"/>
        <end position="436"/>
    </location>
</feature>
<name>A0A414J1S9_9FIRM</name>
<keyword evidence="1" id="KW-0812">Transmembrane</keyword>
<proteinExistence type="predicted"/>
<dbReference type="EMBL" id="QSKF01000013">
    <property type="protein sequence ID" value="RHE37713.1"/>
    <property type="molecule type" value="Genomic_DNA"/>
</dbReference>
<keyword evidence="1" id="KW-0472">Membrane</keyword>
<gene>
    <name evidence="3" type="ORF">DW740_14615</name>
</gene>